<evidence type="ECO:0000313" key="1">
    <source>
        <dbReference type="EMBL" id="KOF75630.1"/>
    </source>
</evidence>
<gene>
    <name evidence="1" type="ORF">OCBIM_22034434mg</name>
</gene>
<dbReference type="AlphaFoldDB" id="A0A0L8GGI6"/>
<proteinExistence type="predicted"/>
<protein>
    <submittedName>
        <fullName evidence="1">Uncharacterized protein</fullName>
    </submittedName>
</protein>
<name>A0A0L8GGI6_OCTBM</name>
<organism evidence="1">
    <name type="scientific">Octopus bimaculoides</name>
    <name type="common">California two-spotted octopus</name>
    <dbReference type="NCBI Taxonomy" id="37653"/>
    <lineage>
        <taxon>Eukaryota</taxon>
        <taxon>Metazoa</taxon>
        <taxon>Spiralia</taxon>
        <taxon>Lophotrochozoa</taxon>
        <taxon>Mollusca</taxon>
        <taxon>Cephalopoda</taxon>
        <taxon>Coleoidea</taxon>
        <taxon>Octopodiformes</taxon>
        <taxon>Octopoda</taxon>
        <taxon>Incirrata</taxon>
        <taxon>Octopodidae</taxon>
        <taxon>Octopus</taxon>
    </lineage>
</organism>
<reference evidence="1" key="1">
    <citation type="submission" date="2015-07" db="EMBL/GenBank/DDBJ databases">
        <title>MeaNS - Measles Nucleotide Surveillance Program.</title>
        <authorList>
            <person name="Tran T."/>
            <person name="Druce J."/>
        </authorList>
    </citation>
    <scope>NUCLEOTIDE SEQUENCE</scope>
    <source>
        <strain evidence="1">UCB-OBI-ISO-001</strain>
        <tissue evidence="1">Gonad</tissue>
    </source>
</reference>
<sequence>MVRGQIRESSSLRRYSSLRWYSSQRRYSTLRRYRSLTTLKTESIVQSFVQFSPGKYASMNKY</sequence>
<dbReference type="EMBL" id="KQ422036">
    <property type="protein sequence ID" value="KOF75630.1"/>
    <property type="molecule type" value="Genomic_DNA"/>
</dbReference>
<accession>A0A0L8GGI6</accession>